<dbReference type="Gene3D" id="1.10.8.60">
    <property type="match status" value="1"/>
</dbReference>
<organism evidence="13 14">
    <name type="scientific">Mucilaginibacter roseus</name>
    <dbReference type="NCBI Taxonomy" id="1528868"/>
    <lineage>
        <taxon>Bacteria</taxon>
        <taxon>Pseudomonadati</taxon>
        <taxon>Bacteroidota</taxon>
        <taxon>Sphingobacteriia</taxon>
        <taxon>Sphingobacteriales</taxon>
        <taxon>Sphingobacteriaceae</taxon>
        <taxon>Mucilaginibacter</taxon>
    </lineage>
</organism>
<evidence type="ECO:0000256" key="3">
    <source>
        <dbReference type="ARBA" id="ARBA00022695"/>
    </source>
</evidence>
<evidence type="ECO:0000256" key="1">
    <source>
        <dbReference type="ARBA" id="ARBA00006360"/>
    </source>
</evidence>
<proteinExistence type="inferred from homology"/>
<comment type="catalytic activity">
    <reaction evidence="10 11">
        <text>DNA(n) + a 2'-deoxyribonucleoside 5'-triphosphate = DNA(n+1) + diphosphate</text>
        <dbReference type="Rhea" id="RHEA:22508"/>
        <dbReference type="Rhea" id="RHEA-COMP:17339"/>
        <dbReference type="Rhea" id="RHEA-COMP:17340"/>
        <dbReference type="ChEBI" id="CHEBI:33019"/>
        <dbReference type="ChEBI" id="CHEBI:61560"/>
        <dbReference type="ChEBI" id="CHEBI:173112"/>
        <dbReference type="EC" id="2.7.7.7"/>
    </reaction>
</comment>
<dbReference type="Proteomes" id="UP001199919">
    <property type="component" value="Unassembled WGS sequence"/>
</dbReference>
<keyword evidence="2 11" id="KW-0808">Transferase</keyword>
<dbReference type="InterPro" id="IPR003593">
    <property type="entry name" value="AAA+_ATPase"/>
</dbReference>
<evidence type="ECO:0000256" key="4">
    <source>
        <dbReference type="ARBA" id="ARBA00022705"/>
    </source>
</evidence>
<dbReference type="PRINTS" id="PR00300">
    <property type="entry name" value="CLPPROTEASEA"/>
</dbReference>
<dbReference type="NCBIfam" id="NF004046">
    <property type="entry name" value="PRK05563.1"/>
    <property type="match status" value="1"/>
</dbReference>
<comment type="function">
    <text evidence="11">DNA polymerase III is a complex, multichain enzyme responsible for most of the replicative synthesis in bacteria. This DNA polymerase also exhibits 3' to 5' exonuclease activity.</text>
</comment>
<evidence type="ECO:0000256" key="9">
    <source>
        <dbReference type="ARBA" id="ARBA00022932"/>
    </source>
</evidence>
<gene>
    <name evidence="11" type="primary">dnaX</name>
    <name evidence="13" type="ORF">LT679_14805</name>
</gene>
<dbReference type="Pfam" id="PF22608">
    <property type="entry name" value="DNAX_ATPase_lid"/>
    <property type="match status" value="1"/>
</dbReference>
<dbReference type="SMART" id="SM00382">
    <property type="entry name" value="AAA"/>
    <property type="match status" value="1"/>
</dbReference>
<keyword evidence="14" id="KW-1185">Reference proteome</keyword>
<evidence type="ECO:0000256" key="6">
    <source>
        <dbReference type="ARBA" id="ARBA00022741"/>
    </source>
</evidence>
<sequence length="612" mass="67974">MENFIVSARKYRPATFETVVGQQHITNTLKNAIKNNQLAQAFLFCGPRGVGKTTCARILAKTINCQNLQPNGEACGTCDSCRSFMNGNSFNIHELDAASNNSVDDIRSLIDQVRIPPQAARYKVYIIDEVHMLSQAAFNAFLKTLEEPPNYAIFILATTEKHKILPTILSRCQIFDFNRIRVEDMAAHLASIAQKEKVNYEPDGLHIIAQKADGGLRDALSMFDQIVSFSGANVTYSSVINNLNILDYDYYFNVTDSLLAGDSAKTLLLFDEILSKGFDGAHFISGLSEHLRNLLVGKDTSTLKLLEVSENIRNRYLQQSQAAPVSFLLSALNIANQCDLSYKLSKNQRLQVELALLKMCHLPAMFSAANAPLPEGEVKKKPDTPAITVNAPVSKPAESTPVNIVSENPVSYNAIKTPPVATPPVVAPKPEPARAVTQAQTAAPPPAEKPKVFIPNLHSPSTSIKIPSLNNLSALDDVAVEEEDPYLKGDDKEAFTQEQFLHYWSLYGERIKAEGKKILATIFTGKPTMLNPVLYEVVIETKVQEASLRDERPFLLNYLRSNLKNFDLDITTRFDELQANRKPYGAKEIFQYMAAKNPQLVELKNKLNLEID</sequence>
<comment type="similarity">
    <text evidence="1 11">Belongs to the DnaX/STICHEL family.</text>
</comment>
<dbReference type="InterPro" id="IPR012763">
    <property type="entry name" value="DNA_pol_III_sug/sutau_N"/>
</dbReference>
<evidence type="ECO:0000256" key="10">
    <source>
        <dbReference type="ARBA" id="ARBA00049244"/>
    </source>
</evidence>
<keyword evidence="9 11" id="KW-0239">DNA-directed DNA polymerase</keyword>
<keyword evidence="5" id="KW-0479">Metal-binding</keyword>
<protein>
    <recommendedName>
        <fullName evidence="11">DNA polymerase III subunit gamma/tau</fullName>
        <ecNumber evidence="11">2.7.7.7</ecNumber>
    </recommendedName>
</protein>
<dbReference type="Pfam" id="PF12169">
    <property type="entry name" value="DNA_pol3_gamma3"/>
    <property type="match status" value="1"/>
</dbReference>
<keyword evidence="3 11" id="KW-0548">Nucleotidyltransferase</keyword>
<evidence type="ECO:0000259" key="12">
    <source>
        <dbReference type="SMART" id="SM00382"/>
    </source>
</evidence>
<dbReference type="InterPro" id="IPR008921">
    <property type="entry name" value="DNA_pol3_clamp-load_cplx_C"/>
</dbReference>
<accession>A0ABS8U443</accession>
<evidence type="ECO:0000313" key="13">
    <source>
        <dbReference type="EMBL" id="MCD8741883.1"/>
    </source>
</evidence>
<dbReference type="NCBIfam" id="TIGR02397">
    <property type="entry name" value="dnaX_nterm"/>
    <property type="match status" value="1"/>
</dbReference>
<dbReference type="EMBL" id="JAJPWV010000004">
    <property type="protein sequence ID" value="MCD8741883.1"/>
    <property type="molecule type" value="Genomic_DNA"/>
</dbReference>
<dbReference type="CDD" id="cd00009">
    <property type="entry name" value="AAA"/>
    <property type="match status" value="1"/>
</dbReference>
<dbReference type="InterPro" id="IPR022754">
    <property type="entry name" value="DNA_pol_III_gamma-3"/>
</dbReference>
<dbReference type="SUPFAM" id="SSF52540">
    <property type="entry name" value="P-loop containing nucleoside triphosphate hydrolases"/>
    <property type="match status" value="1"/>
</dbReference>
<reference evidence="13 14" key="1">
    <citation type="submission" date="2021-12" db="EMBL/GenBank/DDBJ databases">
        <title>Mucilaginibacter roseus genome.</title>
        <authorList>
            <person name="Ferreira J.R."/>
            <person name="Newman J.D."/>
        </authorList>
    </citation>
    <scope>NUCLEOTIDE SEQUENCE [LARGE SCALE GENOMIC DNA]</scope>
    <source>
        <strain evidence="13 14">LMG 28454</strain>
    </source>
</reference>
<keyword evidence="7" id="KW-0862">Zinc</keyword>
<feature type="domain" description="AAA+ ATPase" evidence="12">
    <location>
        <begin position="38"/>
        <end position="181"/>
    </location>
</feature>
<keyword evidence="8 11" id="KW-0067">ATP-binding</keyword>
<evidence type="ECO:0000256" key="7">
    <source>
        <dbReference type="ARBA" id="ARBA00022833"/>
    </source>
</evidence>
<evidence type="ECO:0000256" key="8">
    <source>
        <dbReference type="ARBA" id="ARBA00022840"/>
    </source>
</evidence>
<dbReference type="Gene3D" id="1.20.272.10">
    <property type="match status" value="1"/>
</dbReference>
<name>A0ABS8U443_9SPHI</name>
<evidence type="ECO:0000256" key="5">
    <source>
        <dbReference type="ARBA" id="ARBA00022723"/>
    </source>
</evidence>
<dbReference type="SUPFAM" id="SSF48019">
    <property type="entry name" value="post-AAA+ oligomerization domain-like"/>
    <property type="match status" value="1"/>
</dbReference>
<evidence type="ECO:0000256" key="11">
    <source>
        <dbReference type="RuleBase" id="RU364063"/>
    </source>
</evidence>
<comment type="subunit">
    <text evidence="11">DNA polymerase III contains a core (composed of alpha, epsilon and theta chains) that associates with a tau subunit. This core dimerizes to form the POLIII' complex. PolIII' associates with the gamma complex (composed of gamma, delta, delta', psi and chi chains) and with the beta chain to form the complete DNA polymerase III complex.</text>
</comment>
<dbReference type="PANTHER" id="PTHR11669">
    <property type="entry name" value="REPLICATION FACTOR C / DNA POLYMERASE III GAMMA-TAU SUBUNIT"/>
    <property type="match status" value="1"/>
</dbReference>
<keyword evidence="6 11" id="KW-0547">Nucleotide-binding</keyword>
<dbReference type="Gene3D" id="3.40.50.300">
    <property type="entry name" value="P-loop containing nucleotide triphosphate hydrolases"/>
    <property type="match status" value="1"/>
</dbReference>
<dbReference type="Pfam" id="PF13177">
    <property type="entry name" value="DNA_pol3_delta2"/>
    <property type="match status" value="1"/>
</dbReference>
<dbReference type="CDD" id="cd18137">
    <property type="entry name" value="HLD_clamp_pol_III_gamma_tau"/>
    <property type="match status" value="1"/>
</dbReference>
<keyword evidence="4 11" id="KW-0235">DNA replication</keyword>
<dbReference type="InterPro" id="IPR050238">
    <property type="entry name" value="DNA_Rep/Repair_Clamp_Loader"/>
</dbReference>
<dbReference type="NCBIfam" id="NF011531">
    <property type="entry name" value="PRK14971.1"/>
    <property type="match status" value="1"/>
</dbReference>
<evidence type="ECO:0000256" key="2">
    <source>
        <dbReference type="ARBA" id="ARBA00022679"/>
    </source>
</evidence>
<dbReference type="EC" id="2.7.7.7" evidence="11"/>
<comment type="caution">
    <text evidence="13">The sequence shown here is derived from an EMBL/GenBank/DDBJ whole genome shotgun (WGS) entry which is preliminary data.</text>
</comment>
<dbReference type="InterPro" id="IPR001270">
    <property type="entry name" value="ClpA/B"/>
</dbReference>
<dbReference type="InterPro" id="IPR027417">
    <property type="entry name" value="P-loop_NTPase"/>
</dbReference>
<dbReference type="PANTHER" id="PTHR11669:SF0">
    <property type="entry name" value="PROTEIN STICHEL-LIKE 2"/>
    <property type="match status" value="1"/>
</dbReference>
<dbReference type="GO" id="GO:0003887">
    <property type="term" value="F:DNA-directed DNA polymerase activity"/>
    <property type="evidence" value="ECO:0007669"/>
    <property type="project" value="UniProtKB-EC"/>
</dbReference>
<evidence type="ECO:0000313" key="14">
    <source>
        <dbReference type="Proteomes" id="UP001199919"/>
    </source>
</evidence>
<dbReference type="InterPro" id="IPR045085">
    <property type="entry name" value="HLD_clamp_pol_III_gamma_tau"/>
</dbReference>
<dbReference type="RefSeq" id="WP_232178379.1">
    <property type="nucleotide sequence ID" value="NZ_JAJPWV010000004.1"/>
</dbReference>